<dbReference type="OrthoDB" id="177342at2157"/>
<organism evidence="2 3">
    <name type="scientific">Natrinema halophilum</name>
    <dbReference type="NCBI Taxonomy" id="1699371"/>
    <lineage>
        <taxon>Archaea</taxon>
        <taxon>Methanobacteriati</taxon>
        <taxon>Methanobacteriota</taxon>
        <taxon>Stenosarchaea group</taxon>
        <taxon>Halobacteria</taxon>
        <taxon>Halobacteriales</taxon>
        <taxon>Natrialbaceae</taxon>
        <taxon>Natrinema</taxon>
    </lineage>
</organism>
<dbReference type="KEGG" id="haly:HYG82_05695"/>
<protein>
    <submittedName>
        <fullName evidence="2">Uncharacterized protein</fullName>
    </submittedName>
</protein>
<feature type="transmembrane region" description="Helical" evidence="1">
    <location>
        <begin position="121"/>
        <end position="145"/>
    </location>
</feature>
<sequence length="182" mass="19335">MLTRDSISEYLRNLSAAVLYPFETWRDTIGLVVLSLAIYVLLILSTMPTFTLQMLGDDFHWVTYVLVSLTETIYRSDGWTGLSIIVLYAVLSGIAVVNAVAQLRAIGPSSLTDLTGIFPGLVASGCASCGAGLLGFLGFAGGIAALPYDGALLRVGGLALLVFFLGRTGHPERCPFPTEASK</sequence>
<dbReference type="Proteomes" id="UP000509241">
    <property type="component" value="Chromosome"/>
</dbReference>
<proteinExistence type="predicted"/>
<feature type="transmembrane region" description="Helical" evidence="1">
    <location>
        <begin position="28"/>
        <end position="47"/>
    </location>
</feature>
<accession>A0A7D5H603</accession>
<name>A0A7D5H603_9EURY</name>
<keyword evidence="1" id="KW-0472">Membrane</keyword>
<gene>
    <name evidence="2" type="ORF">HYG82_05695</name>
</gene>
<reference evidence="2 3" key="1">
    <citation type="submission" date="2020-07" db="EMBL/GenBank/DDBJ databases">
        <authorList>
            <person name="Cui H."/>
        </authorList>
    </citation>
    <scope>NUCLEOTIDE SEQUENCE [LARGE SCALE GENOMIC DNA]</scope>
    <source>
        <strain evidence="2 3">YPL8</strain>
    </source>
</reference>
<evidence type="ECO:0000313" key="3">
    <source>
        <dbReference type="Proteomes" id="UP000509241"/>
    </source>
</evidence>
<feature type="transmembrane region" description="Helical" evidence="1">
    <location>
        <begin position="82"/>
        <end position="101"/>
    </location>
</feature>
<evidence type="ECO:0000256" key="1">
    <source>
        <dbReference type="SAM" id="Phobius"/>
    </source>
</evidence>
<dbReference type="RefSeq" id="WP_179260114.1">
    <property type="nucleotide sequence ID" value="NZ_CP058601.1"/>
</dbReference>
<evidence type="ECO:0000313" key="2">
    <source>
        <dbReference type="EMBL" id="QLG48375.1"/>
    </source>
</evidence>
<keyword evidence="1" id="KW-0812">Transmembrane</keyword>
<keyword evidence="3" id="KW-1185">Reference proteome</keyword>
<dbReference type="GeneID" id="56032764"/>
<dbReference type="EMBL" id="CP058601">
    <property type="protein sequence ID" value="QLG48375.1"/>
    <property type="molecule type" value="Genomic_DNA"/>
</dbReference>
<feature type="transmembrane region" description="Helical" evidence="1">
    <location>
        <begin position="151"/>
        <end position="168"/>
    </location>
</feature>
<dbReference type="AlphaFoldDB" id="A0A7D5H603"/>
<keyword evidence="1" id="KW-1133">Transmembrane helix</keyword>